<organism evidence="2 3">
    <name type="scientific">Flammeovirga yaeyamensis</name>
    <dbReference type="NCBI Taxonomy" id="367791"/>
    <lineage>
        <taxon>Bacteria</taxon>
        <taxon>Pseudomonadati</taxon>
        <taxon>Bacteroidota</taxon>
        <taxon>Cytophagia</taxon>
        <taxon>Cytophagales</taxon>
        <taxon>Flammeovirgaceae</taxon>
        <taxon>Flammeovirga</taxon>
    </lineage>
</organism>
<dbReference type="Proteomes" id="UP000678679">
    <property type="component" value="Chromosome 1"/>
</dbReference>
<evidence type="ECO:0000313" key="3">
    <source>
        <dbReference type="Proteomes" id="UP000678679"/>
    </source>
</evidence>
<evidence type="ECO:0000256" key="1">
    <source>
        <dbReference type="SAM" id="Phobius"/>
    </source>
</evidence>
<dbReference type="KEGG" id="fya:KMW28_19045"/>
<accession>A0AAX1N742</accession>
<name>A0AAX1N742_9BACT</name>
<keyword evidence="1" id="KW-0812">Transmembrane</keyword>
<feature type="transmembrane region" description="Helical" evidence="1">
    <location>
        <begin position="22"/>
        <end position="47"/>
    </location>
</feature>
<dbReference type="RefSeq" id="WP_169666040.1">
    <property type="nucleotide sequence ID" value="NZ_CP076132.1"/>
</dbReference>
<gene>
    <name evidence="2" type="ORF">KMW28_19045</name>
</gene>
<dbReference type="AlphaFoldDB" id="A0AAX1N742"/>
<proteinExistence type="predicted"/>
<reference evidence="2 3" key="1">
    <citation type="submission" date="2021-05" db="EMBL/GenBank/DDBJ databases">
        <title>Comparative genomic studies on the polysaccharide-degrading batcterial strains of the Flammeovirga genus.</title>
        <authorList>
            <person name="Zewei F."/>
            <person name="Zheng Z."/>
            <person name="Yu L."/>
            <person name="Ruyue G."/>
            <person name="Yanhong M."/>
            <person name="Yuanyuan C."/>
            <person name="Jingyan G."/>
            <person name="Wenjun H."/>
        </authorList>
    </citation>
    <scope>NUCLEOTIDE SEQUENCE [LARGE SCALE GENOMIC DNA]</scope>
    <source>
        <strain evidence="2 3">NBRC:100898</strain>
    </source>
</reference>
<protein>
    <submittedName>
        <fullName evidence="2">Uncharacterized protein</fullName>
    </submittedName>
</protein>
<keyword evidence="3" id="KW-1185">Reference proteome</keyword>
<keyword evidence="1" id="KW-0472">Membrane</keyword>
<sequence>MIEKIKTFFSYVIGGLEFLEPIYYLIQIVSTAVMWIVQGILFLASLFS</sequence>
<keyword evidence="1" id="KW-1133">Transmembrane helix</keyword>
<evidence type="ECO:0000313" key="2">
    <source>
        <dbReference type="EMBL" id="QWG01713.1"/>
    </source>
</evidence>
<dbReference type="EMBL" id="CP076132">
    <property type="protein sequence ID" value="QWG01713.1"/>
    <property type="molecule type" value="Genomic_DNA"/>
</dbReference>